<sequence>MTPGTLAALLYGLLNIAGGVMGYVKSKSKISLIMGCFFGMLLVVGAIATLKGSAIGLSMATVITGILVVVFGIRWVKTQKVMPSGLMVILGAVSLLIMVLVK</sequence>
<accession>A0A2W1JFA7</accession>
<dbReference type="PANTHER" id="PTHR12668:SF43">
    <property type="entry name" value="TRANSMEMBRANE PROTEIN 14 HOMOLOG"/>
    <property type="match status" value="1"/>
</dbReference>
<keyword evidence="7" id="KW-1185">Reference proteome</keyword>
<evidence type="ECO:0000256" key="2">
    <source>
        <dbReference type="ARBA" id="ARBA00022692"/>
    </source>
</evidence>
<keyword evidence="2 5" id="KW-0812">Transmembrane</keyword>
<dbReference type="Proteomes" id="UP000248857">
    <property type="component" value="Unassembled WGS sequence"/>
</dbReference>
<gene>
    <name evidence="6" type="ORF">C1752_03936</name>
</gene>
<dbReference type="Gene3D" id="1.10.10.1740">
    <property type="entry name" value="Transmembrane protein 14-like"/>
    <property type="match status" value="1"/>
</dbReference>
<evidence type="ECO:0000313" key="6">
    <source>
        <dbReference type="EMBL" id="PZD72349.1"/>
    </source>
</evidence>
<organism evidence="6 7">
    <name type="scientific">Acaryochloris thomasi RCC1774</name>
    <dbReference type="NCBI Taxonomy" id="1764569"/>
    <lineage>
        <taxon>Bacteria</taxon>
        <taxon>Bacillati</taxon>
        <taxon>Cyanobacteriota</taxon>
        <taxon>Cyanophyceae</taxon>
        <taxon>Acaryochloridales</taxon>
        <taxon>Acaryochloridaceae</taxon>
        <taxon>Acaryochloris</taxon>
        <taxon>Acaryochloris thomasi</taxon>
    </lineage>
</organism>
<feature type="transmembrane region" description="Helical" evidence="5">
    <location>
        <begin position="82"/>
        <end position="101"/>
    </location>
</feature>
<protein>
    <recommendedName>
        <fullName evidence="8">Small integral membrane protein</fullName>
    </recommendedName>
</protein>
<dbReference type="AlphaFoldDB" id="A0A2W1JFA7"/>
<dbReference type="GO" id="GO:0016020">
    <property type="term" value="C:membrane"/>
    <property type="evidence" value="ECO:0007669"/>
    <property type="project" value="UniProtKB-SubCell"/>
</dbReference>
<dbReference type="OrthoDB" id="468294at2"/>
<name>A0A2W1JFA7_9CYAN</name>
<feature type="transmembrane region" description="Helical" evidence="5">
    <location>
        <begin position="32"/>
        <end position="50"/>
    </location>
</feature>
<dbReference type="EMBL" id="PQWO01000011">
    <property type="protein sequence ID" value="PZD72349.1"/>
    <property type="molecule type" value="Genomic_DNA"/>
</dbReference>
<comment type="caution">
    <text evidence="6">The sequence shown here is derived from an EMBL/GenBank/DDBJ whole genome shotgun (WGS) entry which is preliminary data.</text>
</comment>
<keyword evidence="4 5" id="KW-0472">Membrane</keyword>
<dbReference type="RefSeq" id="WP_110987318.1">
    <property type="nucleotide sequence ID" value="NZ_CAWNWM010000011.1"/>
</dbReference>
<evidence type="ECO:0000313" key="7">
    <source>
        <dbReference type="Proteomes" id="UP000248857"/>
    </source>
</evidence>
<dbReference type="InterPro" id="IPR044890">
    <property type="entry name" value="TMEM14_sf"/>
</dbReference>
<dbReference type="InterPro" id="IPR005349">
    <property type="entry name" value="TMEM14"/>
</dbReference>
<keyword evidence="3 5" id="KW-1133">Transmembrane helix</keyword>
<proteinExistence type="predicted"/>
<evidence type="ECO:0000256" key="5">
    <source>
        <dbReference type="SAM" id="Phobius"/>
    </source>
</evidence>
<evidence type="ECO:0000256" key="3">
    <source>
        <dbReference type="ARBA" id="ARBA00022989"/>
    </source>
</evidence>
<evidence type="ECO:0000256" key="1">
    <source>
        <dbReference type="ARBA" id="ARBA00004370"/>
    </source>
</evidence>
<dbReference type="PANTHER" id="PTHR12668">
    <property type="entry name" value="TRANSMEMBRANE PROTEIN 14, 15"/>
    <property type="match status" value="1"/>
</dbReference>
<feature type="transmembrane region" description="Helical" evidence="5">
    <location>
        <begin position="57"/>
        <end position="76"/>
    </location>
</feature>
<dbReference type="Pfam" id="PF03647">
    <property type="entry name" value="Tmemb_14"/>
    <property type="match status" value="1"/>
</dbReference>
<comment type="subcellular location">
    <subcellularLocation>
        <location evidence="1">Membrane</location>
    </subcellularLocation>
</comment>
<reference evidence="6 7" key="1">
    <citation type="journal article" date="2018" name="Sci. Rep.">
        <title>A novel species of the marine cyanobacterium Acaryochloris with a unique pigment content and lifestyle.</title>
        <authorList>
            <person name="Partensky F."/>
            <person name="Six C."/>
            <person name="Ratin M."/>
            <person name="Garczarek L."/>
            <person name="Vaulot D."/>
            <person name="Probert I."/>
            <person name="Calteau A."/>
            <person name="Gourvil P."/>
            <person name="Marie D."/>
            <person name="Grebert T."/>
            <person name="Bouchier C."/>
            <person name="Le Panse S."/>
            <person name="Gachenot M."/>
            <person name="Rodriguez F."/>
            <person name="Garrido J.L."/>
        </authorList>
    </citation>
    <scope>NUCLEOTIDE SEQUENCE [LARGE SCALE GENOMIC DNA]</scope>
    <source>
        <strain evidence="6 7">RCC1774</strain>
    </source>
</reference>
<evidence type="ECO:0000256" key="4">
    <source>
        <dbReference type="ARBA" id="ARBA00023136"/>
    </source>
</evidence>
<evidence type="ECO:0008006" key="8">
    <source>
        <dbReference type="Google" id="ProtNLM"/>
    </source>
</evidence>